<evidence type="ECO:0000313" key="4">
    <source>
        <dbReference type="EMBL" id="GAQ80687.1"/>
    </source>
</evidence>
<evidence type="ECO:0000256" key="1">
    <source>
        <dbReference type="ARBA" id="ARBA00009199"/>
    </source>
</evidence>
<gene>
    <name evidence="4" type="ORF">KFL_000600040</name>
</gene>
<dbReference type="PANTHER" id="PTHR46310:SF7">
    <property type="entry name" value="AMIDASE 1"/>
    <property type="match status" value="1"/>
</dbReference>
<dbReference type="AlphaFoldDB" id="A0A1Y1HVY2"/>
<dbReference type="Proteomes" id="UP000054558">
    <property type="component" value="Unassembled WGS sequence"/>
</dbReference>
<comment type="similarity">
    <text evidence="1">Belongs to the amidase family.</text>
</comment>
<reference evidence="4 5" key="1">
    <citation type="journal article" date="2014" name="Nat. Commun.">
        <title>Klebsormidium flaccidum genome reveals primary factors for plant terrestrial adaptation.</title>
        <authorList>
            <person name="Hori K."/>
            <person name="Maruyama F."/>
            <person name="Fujisawa T."/>
            <person name="Togashi T."/>
            <person name="Yamamoto N."/>
            <person name="Seo M."/>
            <person name="Sato S."/>
            <person name="Yamada T."/>
            <person name="Mori H."/>
            <person name="Tajima N."/>
            <person name="Moriyama T."/>
            <person name="Ikeuchi M."/>
            <person name="Watanabe M."/>
            <person name="Wada H."/>
            <person name="Kobayashi K."/>
            <person name="Saito M."/>
            <person name="Masuda T."/>
            <person name="Sasaki-Sekimoto Y."/>
            <person name="Mashiguchi K."/>
            <person name="Awai K."/>
            <person name="Shimojima M."/>
            <person name="Masuda S."/>
            <person name="Iwai M."/>
            <person name="Nobusawa T."/>
            <person name="Narise T."/>
            <person name="Kondo S."/>
            <person name="Saito H."/>
            <person name="Sato R."/>
            <person name="Murakawa M."/>
            <person name="Ihara Y."/>
            <person name="Oshima-Yamada Y."/>
            <person name="Ohtaka K."/>
            <person name="Satoh M."/>
            <person name="Sonobe K."/>
            <person name="Ishii M."/>
            <person name="Ohtani R."/>
            <person name="Kanamori-Sato M."/>
            <person name="Honoki R."/>
            <person name="Miyazaki D."/>
            <person name="Mochizuki H."/>
            <person name="Umetsu J."/>
            <person name="Higashi K."/>
            <person name="Shibata D."/>
            <person name="Kamiya Y."/>
            <person name="Sato N."/>
            <person name="Nakamura Y."/>
            <person name="Tabata S."/>
            <person name="Ida S."/>
            <person name="Kurokawa K."/>
            <person name="Ohta H."/>
        </authorList>
    </citation>
    <scope>NUCLEOTIDE SEQUENCE [LARGE SCALE GENOMIC DNA]</scope>
    <source>
        <strain evidence="4 5">NIES-2285</strain>
    </source>
</reference>
<feature type="region of interest" description="Disordered" evidence="2">
    <location>
        <begin position="94"/>
        <end position="124"/>
    </location>
</feature>
<dbReference type="SUPFAM" id="SSF75304">
    <property type="entry name" value="Amidase signature (AS) enzymes"/>
    <property type="match status" value="1"/>
</dbReference>
<dbReference type="GO" id="GO:0016740">
    <property type="term" value="F:transferase activity"/>
    <property type="evidence" value="ECO:0007669"/>
    <property type="project" value="UniProtKB-KW"/>
</dbReference>
<dbReference type="PROSITE" id="PS00571">
    <property type="entry name" value="AMIDASES"/>
    <property type="match status" value="1"/>
</dbReference>
<evidence type="ECO:0000256" key="2">
    <source>
        <dbReference type="SAM" id="MobiDB-lite"/>
    </source>
</evidence>
<dbReference type="InterPro" id="IPR036928">
    <property type="entry name" value="AS_sf"/>
</dbReference>
<keyword evidence="4" id="KW-0808">Transferase</keyword>
<protein>
    <submittedName>
        <fullName evidence="4">Aspartyl/glutamyl-tRNA amidotransferase subunit A</fullName>
    </submittedName>
</protein>
<keyword evidence="5" id="KW-1185">Reference proteome</keyword>
<dbReference type="InterPro" id="IPR020556">
    <property type="entry name" value="Amidase_CS"/>
</dbReference>
<dbReference type="OMA" id="RETIDIC"/>
<feature type="domain" description="Amidase" evidence="3">
    <location>
        <begin position="164"/>
        <end position="320"/>
    </location>
</feature>
<dbReference type="EMBL" id="DF237009">
    <property type="protein sequence ID" value="GAQ80687.1"/>
    <property type="molecule type" value="Genomic_DNA"/>
</dbReference>
<feature type="compositionally biased region" description="Polar residues" evidence="2">
    <location>
        <begin position="94"/>
        <end position="105"/>
    </location>
</feature>
<evidence type="ECO:0000259" key="3">
    <source>
        <dbReference type="Pfam" id="PF01425"/>
    </source>
</evidence>
<feature type="region of interest" description="Disordered" evidence="2">
    <location>
        <begin position="341"/>
        <end position="362"/>
    </location>
</feature>
<organism evidence="4 5">
    <name type="scientific">Klebsormidium nitens</name>
    <name type="common">Green alga</name>
    <name type="synonym">Ulothrix nitens</name>
    <dbReference type="NCBI Taxonomy" id="105231"/>
    <lineage>
        <taxon>Eukaryota</taxon>
        <taxon>Viridiplantae</taxon>
        <taxon>Streptophyta</taxon>
        <taxon>Klebsormidiophyceae</taxon>
        <taxon>Klebsormidiales</taxon>
        <taxon>Klebsormidiaceae</taxon>
        <taxon>Klebsormidium</taxon>
    </lineage>
</organism>
<dbReference type="OrthoDB" id="245563at2759"/>
<proteinExistence type="inferred from homology"/>
<feature type="compositionally biased region" description="Polar residues" evidence="2">
    <location>
        <begin position="344"/>
        <end position="353"/>
    </location>
</feature>
<dbReference type="Pfam" id="PF01425">
    <property type="entry name" value="Amidase"/>
    <property type="match status" value="2"/>
</dbReference>
<accession>A0A1Y1HVY2</accession>
<evidence type="ECO:0000313" key="5">
    <source>
        <dbReference type="Proteomes" id="UP000054558"/>
    </source>
</evidence>
<sequence length="589" mass="63047">MATSSCTIHSCTNGSLLRESFRSSQSGGLSGFQSTFLPGSPLFQGRNPNAKRPGHERVLKRPAYSAPSDDLSNFSATTRRHVCASIRAHSYDTIASPSSIPQSDATSRERDASPFSSPTPRHSRAAIRRGSIICRVMGMATAQLKGLQDNIFIRHSDDDCWVCGADTGPLWGLTFALKDMYDVQGVPTGFGSPTWRKTHAVPKKSAPIVDALLNAGATLLGKTVMDEMAFSLTGVNAHYGTPVNPAAPGRIPGGSSSGSAAAVAAKLVDFAIGSDTAGSIRVPASHCGVLGMRPSHGRISMEGARPLQPTLDAVGWFANDPHIFRSVGEVLLSGTCLLEERNSAEPTSSPAGTSGNGKPRPERKLKRWLVATDAFTLADEAAAKAIYDELLPHMSALCEMLSSPEEITVATEEGGLAKWMEHARTIQLYEAWQQHGEWIRTEDPKLGPGVRERFAAASEVSEEQWREATAARERFSDHMRTLLADGAVLMVPSAPGIAPLKKAHAEELEAYRSRILQLSVIAGPSGLPQVNLPIAEVDGCPVGLGIIGPRGWDEELLDLTVQIMELVRVRKPSPSLGADFEKFVVPPDP</sequence>
<name>A0A1Y1HVY2_KLENI</name>
<dbReference type="InterPro" id="IPR023631">
    <property type="entry name" value="Amidase_dom"/>
</dbReference>
<dbReference type="PANTHER" id="PTHR46310">
    <property type="entry name" value="AMIDASE 1"/>
    <property type="match status" value="1"/>
</dbReference>
<feature type="domain" description="Amidase" evidence="3">
    <location>
        <begin position="442"/>
        <end position="557"/>
    </location>
</feature>
<dbReference type="Gene3D" id="3.90.1300.10">
    <property type="entry name" value="Amidase signature (AS) domain"/>
    <property type="match status" value="1"/>
</dbReference>
<dbReference type="STRING" id="105231.A0A1Y1HVY2"/>